<keyword evidence="3" id="KW-1185">Reference proteome</keyword>
<evidence type="ECO:0000313" key="2">
    <source>
        <dbReference type="EMBL" id="AKP49539.1"/>
    </source>
</evidence>
<evidence type="ECO:0008006" key="4">
    <source>
        <dbReference type="Google" id="ProtNLM"/>
    </source>
</evidence>
<dbReference type="SUPFAM" id="SSF51126">
    <property type="entry name" value="Pectin lyase-like"/>
    <property type="match status" value="1"/>
</dbReference>
<dbReference type="Proteomes" id="UP000036520">
    <property type="component" value="Chromosome"/>
</dbReference>
<dbReference type="InterPro" id="IPR006626">
    <property type="entry name" value="PbH1"/>
</dbReference>
<dbReference type="AlphaFoldDB" id="A0A0H4P621"/>
<dbReference type="InterPro" id="IPR012334">
    <property type="entry name" value="Pectin_lyas_fold"/>
</dbReference>
<accession>A0A0H4P621</accession>
<evidence type="ECO:0000313" key="3">
    <source>
        <dbReference type="Proteomes" id="UP000036520"/>
    </source>
</evidence>
<dbReference type="KEGG" id="camu:CA2015_0054"/>
<name>A0A0H4P621_9BACT</name>
<keyword evidence="1" id="KW-0732">Signal</keyword>
<proteinExistence type="predicted"/>
<reference evidence="2 3" key="1">
    <citation type="submission" date="2015-07" db="EMBL/GenBank/DDBJ databases">
        <authorList>
            <person name="Kim K.M."/>
        </authorList>
    </citation>
    <scope>NUCLEOTIDE SEQUENCE [LARGE SCALE GENOMIC DNA]</scope>
    <source>
        <strain evidence="2 3">KCTC 12363</strain>
    </source>
</reference>
<dbReference type="PATRIC" id="fig|320787.5.peg.60"/>
<feature type="chain" id="PRO_5005207827" description="Right handed beta helix domain-containing protein" evidence="1">
    <location>
        <begin position="22"/>
        <end position="598"/>
    </location>
</feature>
<dbReference type="SMART" id="SM00710">
    <property type="entry name" value="PbH1"/>
    <property type="match status" value="6"/>
</dbReference>
<dbReference type="OrthoDB" id="2512504at2"/>
<gene>
    <name evidence="2" type="ORF">CA2015_0054</name>
</gene>
<dbReference type="EMBL" id="CP012040">
    <property type="protein sequence ID" value="AKP49539.1"/>
    <property type="molecule type" value="Genomic_DNA"/>
</dbReference>
<dbReference type="RefSeq" id="WP_048640072.1">
    <property type="nucleotide sequence ID" value="NZ_CP012040.1"/>
</dbReference>
<evidence type="ECO:0000256" key="1">
    <source>
        <dbReference type="SAM" id="SignalP"/>
    </source>
</evidence>
<dbReference type="InterPro" id="IPR011050">
    <property type="entry name" value="Pectin_lyase_fold/virulence"/>
</dbReference>
<protein>
    <recommendedName>
        <fullName evidence="4">Right handed beta helix domain-containing protein</fullName>
    </recommendedName>
</protein>
<feature type="signal peptide" evidence="1">
    <location>
        <begin position="1"/>
        <end position="21"/>
    </location>
</feature>
<dbReference type="Gene3D" id="2.160.20.10">
    <property type="entry name" value="Single-stranded right-handed beta-helix, Pectin lyase-like"/>
    <property type="match status" value="1"/>
</dbReference>
<dbReference type="STRING" id="320787.CA2015_0054"/>
<sequence length="598" mass="69209">MTPKLFLSIIALIFSYNFSVAQDEAPKESSEPNQSVFYIKDILQDGKGDFDPWNTERWAAWYNDKGALIRQFDVDTSVKFKSRKEPWLVKISEQFTNKSLFTIAKQGIVMDGNGLIMDVRTTNQSLPLDELYALRKEPWREGNELRGIFYNLPQVEGIQATQIKNFTFMGWKRGIKINGTGDQEQHRLIVENCIFTRNRIGFYTNGYNTLLKNCKLFENGYGAIYSGSRSRRNQFIDNVFRDNTLSQNQHSYGDFIGDTFFDSEISNNEFSKSQINTDQRRIGISMFRNMGESNNLREQMPHNNIISGNHFDGYSVAIHIGSRMGRETRNDITDEGRDYAFYNLISDNTIENSTIGIKINTEGNTIRGNSFSNVKEEIVLQCVFFKLENTTINYQKNDEVKLWYVTEDYAQYSDWFRFQDDLNGSIKKEEKLITVFSQRESPSFSQNQDENFKLNPVKASGKNLLEDYRLGVPMATATGEFSLDLPENEFVAIWDQPISRINEKDYYSILFFDKKGTEINRCGRSEVKWKEIAVGYFTKKDGEMEVAAIPAEAIDGKYPVYIFERGFKLPKEVRFKDNENPDISISKSNRHKLEISML</sequence>
<organism evidence="2 3">
    <name type="scientific">Cyclobacterium amurskyense</name>
    <dbReference type="NCBI Taxonomy" id="320787"/>
    <lineage>
        <taxon>Bacteria</taxon>
        <taxon>Pseudomonadati</taxon>
        <taxon>Bacteroidota</taxon>
        <taxon>Cytophagia</taxon>
        <taxon>Cytophagales</taxon>
        <taxon>Cyclobacteriaceae</taxon>
        <taxon>Cyclobacterium</taxon>
    </lineage>
</organism>